<dbReference type="PANTHER" id="PTHR43364:SF4">
    <property type="entry name" value="NAD(P)-LINKED OXIDOREDUCTASE SUPERFAMILY PROTEIN"/>
    <property type="match status" value="1"/>
</dbReference>
<dbReference type="HOGENOM" id="CLU_023205_2_3_9"/>
<dbReference type="KEGG" id="pri:PRIO_3504"/>
<dbReference type="PANTHER" id="PTHR43364">
    <property type="entry name" value="NADH-SPECIFIC METHYLGLYOXAL REDUCTASE-RELATED"/>
    <property type="match status" value="1"/>
</dbReference>
<gene>
    <name evidence="3" type="ORF">PRIO_3504</name>
</gene>
<dbReference type="RefSeq" id="WP_039789958.1">
    <property type="nucleotide sequence ID" value="NZ_AGBD01001056.1"/>
</dbReference>
<evidence type="ECO:0000313" key="3">
    <source>
        <dbReference type="EMBL" id="CQR55907.1"/>
    </source>
</evidence>
<dbReference type="InterPro" id="IPR020471">
    <property type="entry name" value="AKR"/>
</dbReference>
<dbReference type="PATRIC" id="fig|1073571.4.peg.3747"/>
<keyword evidence="1" id="KW-0560">Oxidoreductase</keyword>
<reference evidence="4" key="1">
    <citation type="submission" date="2015-03" db="EMBL/GenBank/DDBJ databases">
        <authorList>
            <person name="Wibberg D."/>
        </authorList>
    </citation>
    <scope>NUCLEOTIDE SEQUENCE [LARGE SCALE GENOMIC DNA]</scope>
</reference>
<protein>
    <submittedName>
        <fullName evidence="3">Aldo/keto reductase</fullName>
    </submittedName>
</protein>
<dbReference type="GO" id="GO:0016491">
    <property type="term" value="F:oxidoreductase activity"/>
    <property type="evidence" value="ECO:0007669"/>
    <property type="project" value="UniProtKB-KW"/>
</dbReference>
<dbReference type="InterPro" id="IPR036812">
    <property type="entry name" value="NAD(P)_OxRdtase_dom_sf"/>
</dbReference>
<dbReference type="AlphaFoldDB" id="A0A0E4CX24"/>
<evidence type="ECO:0000313" key="4">
    <source>
        <dbReference type="Proteomes" id="UP000033163"/>
    </source>
</evidence>
<evidence type="ECO:0000256" key="1">
    <source>
        <dbReference type="ARBA" id="ARBA00023002"/>
    </source>
</evidence>
<dbReference type="Gene3D" id="3.20.20.100">
    <property type="entry name" value="NADP-dependent oxidoreductase domain"/>
    <property type="match status" value="1"/>
</dbReference>
<dbReference type="PRINTS" id="PR00069">
    <property type="entry name" value="ALDKETRDTASE"/>
</dbReference>
<dbReference type="Proteomes" id="UP000033163">
    <property type="component" value="Chromosome I"/>
</dbReference>
<organism evidence="3 4">
    <name type="scientific">Paenibacillus riograndensis SBR5</name>
    <dbReference type="NCBI Taxonomy" id="1073571"/>
    <lineage>
        <taxon>Bacteria</taxon>
        <taxon>Bacillati</taxon>
        <taxon>Bacillota</taxon>
        <taxon>Bacilli</taxon>
        <taxon>Bacillales</taxon>
        <taxon>Paenibacillaceae</taxon>
        <taxon>Paenibacillus</taxon>
        <taxon>Paenibacillus sonchi group</taxon>
    </lineage>
</organism>
<dbReference type="EMBL" id="LN831776">
    <property type="protein sequence ID" value="CQR55907.1"/>
    <property type="molecule type" value="Genomic_DNA"/>
</dbReference>
<proteinExistence type="predicted"/>
<dbReference type="Pfam" id="PF00248">
    <property type="entry name" value="Aldo_ket_red"/>
    <property type="match status" value="1"/>
</dbReference>
<accession>A0A0E4CX24</accession>
<dbReference type="InterPro" id="IPR050523">
    <property type="entry name" value="AKR_Detox_Biosynth"/>
</dbReference>
<dbReference type="GO" id="GO:0005829">
    <property type="term" value="C:cytosol"/>
    <property type="evidence" value="ECO:0007669"/>
    <property type="project" value="TreeGrafter"/>
</dbReference>
<dbReference type="InterPro" id="IPR023210">
    <property type="entry name" value="NADP_OxRdtase_dom"/>
</dbReference>
<name>A0A0E4CX24_9BACL</name>
<sequence length="321" mass="35148">MKTVRLQNETIPSIALGTWSWGTGGGAGGDAVFGNYLTASDLKPVFDKAMEAGFNLWDTAAVYGIGASETILGNFTKGRKDVLISTKFTPQIAGDSENAVEELLDGSLKRLGVDHADIYWIHNPADVQRWTPKLIPLMKSGKVKYVGVSNHNLEEIKWAASIFAEEGLKISAVQNHYSLLYRSSEEAGILDYCKENGMIFFSYMVLEQGALTDKYNAQHPFPSDTRRGEAFNIDVFVKLEGLIQVMRDIGTKYNATTAQVAIAWSIAKGTVPIIGVTKTTHIEDAVKASKLSLTAQEISDLEAVAKENGVEIRGSWEKPMH</sequence>
<dbReference type="SUPFAM" id="SSF51430">
    <property type="entry name" value="NAD(P)-linked oxidoreductase"/>
    <property type="match status" value="1"/>
</dbReference>
<evidence type="ECO:0000259" key="2">
    <source>
        <dbReference type="Pfam" id="PF00248"/>
    </source>
</evidence>
<dbReference type="CDD" id="cd19103">
    <property type="entry name" value="AKR_unchar"/>
    <property type="match status" value="1"/>
</dbReference>
<feature type="domain" description="NADP-dependent oxidoreductase" evidence="2">
    <location>
        <begin position="14"/>
        <end position="305"/>
    </location>
</feature>